<dbReference type="PANTHER" id="PTHR15092:SF42">
    <property type="entry name" value="POLY(A)-SPECIFIC RIBONUCLEASE PARN-LIKE"/>
    <property type="match status" value="1"/>
</dbReference>
<feature type="coiled-coil region" evidence="3">
    <location>
        <begin position="284"/>
        <end position="311"/>
    </location>
</feature>
<evidence type="ECO:0000256" key="1">
    <source>
        <dbReference type="ARBA" id="ARBA00001968"/>
    </source>
</evidence>
<protein>
    <submittedName>
        <fullName evidence="4">Uncharacterized protein</fullName>
    </submittedName>
</protein>
<dbReference type="PANTHER" id="PTHR15092">
    <property type="entry name" value="POLY A -SPECIFIC RIBONUCLEASE/TARGET OF EGR1, MEMBER 1"/>
    <property type="match status" value="1"/>
</dbReference>
<sequence>MVSFPHWLQRRLFSTHLPKNHQTNSQWNVKQVTKSNFTNSLEEVKSHISTSDFIAVSLQKTGSFSSPWHRVSPFDTADTAYLKAKHVAERFQVLQFAVCPFTVRASKITAYPYNFHLFPRDELNIGMPSYSFSCQTSYLTSMAREGFDFNACIYDGISYLSKAQESAAEVQMGNPILANRILESTSISSAADEFFIQRTKSRVKHWRNACTDSGTKADEGLLKSLRKLVLGTEEHNSRPCMNIDVCSERQVQLVIEMLQEFSDDLVPLIVPAKGGGTQAIRVVLARSKEDRDLLQNELQNLKEEHNKKVRGFREVIDLISSSQKPVVSHNSLNGVSPYNGVLDHV</sequence>
<dbReference type="Pfam" id="PF04857">
    <property type="entry name" value="CAF1"/>
    <property type="match status" value="1"/>
</dbReference>
<accession>A0A067LKN4</accession>
<comment type="cofactor">
    <cofactor evidence="1">
        <name>a divalent metal cation</name>
        <dbReference type="ChEBI" id="CHEBI:60240"/>
    </cofactor>
</comment>
<dbReference type="STRING" id="180498.A0A067LKN4"/>
<dbReference type="InterPro" id="IPR051181">
    <property type="entry name" value="CAF1_poly(A)_ribonucleases"/>
</dbReference>
<dbReference type="AlphaFoldDB" id="A0A067LKN4"/>
<comment type="similarity">
    <text evidence="2">Belongs to the CAF1 family.</text>
</comment>
<dbReference type="GO" id="GO:0003723">
    <property type="term" value="F:RNA binding"/>
    <property type="evidence" value="ECO:0007669"/>
    <property type="project" value="TreeGrafter"/>
</dbReference>
<keyword evidence="3" id="KW-0175">Coiled coil</keyword>
<reference evidence="4 5" key="1">
    <citation type="journal article" date="2014" name="PLoS ONE">
        <title>Global Analysis of Gene Expression Profiles in Physic Nut (Jatropha curcas L.) Seedlings Exposed to Salt Stress.</title>
        <authorList>
            <person name="Zhang L."/>
            <person name="Zhang C."/>
            <person name="Wu P."/>
            <person name="Chen Y."/>
            <person name="Li M."/>
            <person name="Jiang H."/>
            <person name="Wu G."/>
        </authorList>
    </citation>
    <scope>NUCLEOTIDE SEQUENCE [LARGE SCALE GENOMIC DNA]</scope>
    <source>
        <strain evidence="5">cv. GZQX0401</strain>
        <tissue evidence="4">Young leaves</tissue>
    </source>
</reference>
<dbReference type="Gene3D" id="3.30.420.10">
    <property type="entry name" value="Ribonuclease H-like superfamily/Ribonuclease H"/>
    <property type="match status" value="2"/>
</dbReference>
<dbReference type="InterPro" id="IPR036397">
    <property type="entry name" value="RNaseH_sf"/>
</dbReference>
<proteinExistence type="inferred from homology"/>
<evidence type="ECO:0000256" key="2">
    <source>
        <dbReference type="ARBA" id="ARBA00008372"/>
    </source>
</evidence>
<dbReference type="InterPro" id="IPR006941">
    <property type="entry name" value="RNase_CAF1"/>
</dbReference>
<dbReference type="SUPFAM" id="SSF53098">
    <property type="entry name" value="Ribonuclease H-like"/>
    <property type="match status" value="1"/>
</dbReference>
<dbReference type="InterPro" id="IPR012337">
    <property type="entry name" value="RNaseH-like_sf"/>
</dbReference>
<dbReference type="GO" id="GO:0000175">
    <property type="term" value="F:3'-5'-RNA exonuclease activity"/>
    <property type="evidence" value="ECO:0007669"/>
    <property type="project" value="TreeGrafter"/>
</dbReference>
<keyword evidence="5" id="KW-1185">Reference proteome</keyword>
<gene>
    <name evidence="4" type="ORF">JCGZ_15105</name>
</gene>
<dbReference type="OrthoDB" id="1432093at2759"/>
<evidence type="ECO:0000256" key="3">
    <source>
        <dbReference type="SAM" id="Coils"/>
    </source>
</evidence>
<organism evidence="4 5">
    <name type="scientific">Jatropha curcas</name>
    <name type="common">Barbados nut</name>
    <dbReference type="NCBI Taxonomy" id="180498"/>
    <lineage>
        <taxon>Eukaryota</taxon>
        <taxon>Viridiplantae</taxon>
        <taxon>Streptophyta</taxon>
        <taxon>Embryophyta</taxon>
        <taxon>Tracheophyta</taxon>
        <taxon>Spermatophyta</taxon>
        <taxon>Magnoliopsida</taxon>
        <taxon>eudicotyledons</taxon>
        <taxon>Gunneridae</taxon>
        <taxon>Pentapetalae</taxon>
        <taxon>rosids</taxon>
        <taxon>fabids</taxon>
        <taxon>Malpighiales</taxon>
        <taxon>Euphorbiaceae</taxon>
        <taxon>Crotonoideae</taxon>
        <taxon>Jatropheae</taxon>
        <taxon>Jatropha</taxon>
    </lineage>
</organism>
<evidence type="ECO:0000313" key="5">
    <source>
        <dbReference type="Proteomes" id="UP000027138"/>
    </source>
</evidence>
<dbReference type="EMBL" id="KK914233">
    <property type="protein sequence ID" value="KDP45240.1"/>
    <property type="molecule type" value="Genomic_DNA"/>
</dbReference>
<name>A0A067LKN4_JATCU</name>
<dbReference type="Proteomes" id="UP000027138">
    <property type="component" value="Unassembled WGS sequence"/>
</dbReference>
<evidence type="ECO:0000313" key="4">
    <source>
        <dbReference type="EMBL" id="KDP45240.1"/>
    </source>
</evidence>